<protein>
    <submittedName>
        <fullName evidence="1">Uncharacterized protein</fullName>
    </submittedName>
</protein>
<proteinExistence type="predicted"/>
<dbReference type="HOGENOM" id="CLU_1251485_0_0_1"/>
<evidence type="ECO:0000313" key="1">
    <source>
        <dbReference type="EMBL" id="KHJ30807.1"/>
    </source>
</evidence>
<name>A0A0B1NWV0_UNCNE</name>
<dbReference type="Proteomes" id="UP000030854">
    <property type="component" value="Unassembled WGS sequence"/>
</dbReference>
<accession>A0A0B1NWV0</accession>
<organism evidence="1 2">
    <name type="scientific">Uncinula necator</name>
    <name type="common">Grape powdery mildew</name>
    <dbReference type="NCBI Taxonomy" id="52586"/>
    <lineage>
        <taxon>Eukaryota</taxon>
        <taxon>Fungi</taxon>
        <taxon>Dikarya</taxon>
        <taxon>Ascomycota</taxon>
        <taxon>Pezizomycotina</taxon>
        <taxon>Leotiomycetes</taxon>
        <taxon>Erysiphales</taxon>
        <taxon>Erysiphaceae</taxon>
        <taxon>Erysiphe</taxon>
    </lineage>
</organism>
<comment type="caution">
    <text evidence="1">The sequence shown here is derived from an EMBL/GenBank/DDBJ whole genome shotgun (WGS) entry which is preliminary data.</text>
</comment>
<gene>
    <name evidence="1" type="ORF">EV44_g3637</name>
</gene>
<evidence type="ECO:0000313" key="2">
    <source>
        <dbReference type="Proteomes" id="UP000030854"/>
    </source>
</evidence>
<keyword evidence="2" id="KW-1185">Reference proteome</keyword>
<dbReference type="AlphaFoldDB" id="A0A0B1NWV0"/>
<reference evidence="1 2" key="1">
    <citation type="journal article" date="2014" name="BMC Genomics">
        <title>Adaptive genomic structural variation in the grape powdery mildew pathogen, Erysiphe necator.</title>
        <authorList>
            <person name="Jones L."/>
            <person name="Riaz S."/>
            <person name="Morales-Cruz A."/>
            <person name="Amrine K.C."/>
            <person name="McGuire B."/>
            <person name="Gubler W.D."/>
            <person name="Walker M.A."/>
            <person name="Cantu D."/>
        </authorList>
    </citation>
    <scope>NUCLEOTIDE SEQUENCE [LARGE SCALE GENOMIC DNA]</scope>
    <source>
        <strain evidence="2">c</strain>
    </source>
</reference>
<dbReference type="EMBL" id="JNVN01003595">
    <property type="protein sequence ID" value="KHJ30807.1"/>
    <property type="molecule type" value="Genomic_DNA"/>
</dbReference>
<sequence>MRNYINKCMDKRAVAGVHLSPRKNTVLTCHEMTPDQMLAKKEAWQHIFIEFSLINIQKVDKWPKLVAHGVPATIPIENFENKAQAYSKVLIKGQSRWLTGMPKKEHASVVFSVATIDQKKSLKKNGITIGGCLLKVVNYKSMTSKTQFRRCLKYSHLEVTCTKPVICAYCAHNHHTAKKIMHDMQIF</sequence>